<dbReference type="AlphaFoldDB" id="A0A2R5HJJ4"/>
<proteinExistence type="predicted"/>
<dbReference type="RefSeq" id="WP_109245750.1">
    <property type="nucleotide sequence ID" value="NZ_BFFO01000005.1"/>
</dbReference>
<sequence length="112" mass="13060">MYEANEEFSALTNRLAAYTELVDDEAYQSQIERELVRLAVKILAERIHELLQEVNDEELLNHALSIINEATIETVAFLGTEDIWEEIETRLRERGFGYRMFGEPFNLPKIGR</sequence>
<name>A0A2R5HJJ4_9LACT</name>
<comment type="caution">
    <text evidence="1">The sequence shown here is derived from an EMBL/GenBank/DDBJ whole genome shotgun (WGS) entry which is preliminary data.</text>
</comment>
<protein>
    <submittedName>
        <fullName evidence="1">Uncharacterized protein</fullName>
    </submittedName>
</protein>
<reference evidence="1 2" key="1">
    <citation type="journal article" date="2018" name="Genome Announc.">
        <title>Draft Genome Sequence of Lactococcus sp. Strain NtB2 (JCM 32569), Isolated from the Gut of the Higher Termite Nasutitermes takasagoensis.</title>
        <authorList>
            <person name="Noda S."/>
            <person name="Aihara C."/>
            <person name="Yuki M."/>
            <person name="Ohkuma M."/>
        </authorList>
    </citation>
    <scope>NUCLEOTIDE SEQUENCE [LARGE SCALE GENOMIC DNA]</scope>
    <source>
        <strain evidence="1 2">NtB2</strain>
    </source>
</reference>
<evidence type="ECO:0000313" key="2">
    <source>
        <dbReference type="Proteomes" id="UP000245021"/>
    </source>
</evidence>
<organism evidence="1 2">
    <name type="scientific">Lactococcus termiticola</name>
    <dbReference type="NCBI Taxonomy" id="2169526"/>
    <lineage>
        <taxon>Bacteria</taxon>
        <taxon>Bacillati</taxon>
        <taxon>Bacillota</taxon>
        <taxon>Bacilli</taxon>
        <taxon>Lactobacillales</taxon>
        <taxon>Streptococcaceae</taxon>
        <taxon>Lactococcus</taxon>
    </lineage>
</organism>
<dbReference type="EMBL" id="BFFO01000005">
    <property type="protein sequence ID" value="GBG96778.1"/>
    <property type="molecule type" value="Genomic_DNA"/>
</dbReference>
<gene>
    <name evidence="1" type="ORF">NtB2_00902</name>
</gene>
<dbReference type="Proteomes" id="UP000245021">
    <property type="component" value="Unassembled WGS sequence"/>
</dbReference>
<evidence type="ECO:0000313" key="1">
    <source>
        <dbReference type="EMBL" id="GBG96778.1"/>
    </source>
</evidence>
<accession>A0A2R5HJJ4</accession>
<keyword evidence="2" id="KW-1185">Reference proteome</keyword>